<dbReference type="Gene3D" id="2.60.40.2380">
    <property type="match status" value="1"/>
</dbReference>
<evidence type="ECO:0000256" key="1">
    <source>
        <dbReference type="SAM" id="Phobius"/>
    </source>
</evidence>
<dbReference type="Gene3D" id="3.30.70.270">
    <property type="match status" value="1"/>
</dbReference>
<keyword evidence="1" id="KW-1133">Transmembrane helix</keyword>
<dbReference type="Pfam" id="PF07695">
    <property type="entry name" value="7TMR-DISM_7TM"/>
    <property type="match status" value="1"/>
</dbReference>
<dbReference type="PROSITE" id="PS50887">
    <property type="entry name" value="GGDEF"/>
    <property type="match status" value="1"/>
</dbReference>
<gene>
    <name evidence="4" type="ORF">AU05_22055</name>
</gene>
<dbReference type="Pfam" id="PF07696">
    <property type="entry name" value="7TMR-DISMED2"/>
    <property type="match status" value="1"/>
</dbReference>
<feature type="transmembrane region" description="Helical" evidence="1">
    <location>
        <begin position="193"/>
        <end position="215"/>
    </location>
</feature>
<dbReference type="Pfam" id="PF00990">
    <property type="entry name" value="GGDEF"/>
    <property type="match status" value="1"/>
</dbReference>
<dbReference type="InterPro" id="IPR011623">
    <property type="entry name" value="7TMR_DISM_rcpt_extracell_dom1"/>
</dbReference>
<feature type="signal peptide" evidence="2">
    <location>
        <begin position="1"/>
        <end position="33"/>
    </location>
</feature>
<dbReference type="SUPFAM" id="SSF55073">
    <property type="entry name" value="Nucleotide cyclase"/>
    <property type="match status" value="1"/>
</dbReference>
<dbReference type="SMART" id="SM00267">
    <property type="entry name" value="GGDEF"/>
    <property type="match status" value="1"/>
</dbReference>
<keyword evidence="1" id="KW-0472">Membrane</keyword>
<sequence length="601" mass="66634">MPANRHTTLAYLTSLPGLLLVCCLLLTSHSSLANTRLSENSAAQDLYGLVDFLADPQGSLTLDDVRAADAPFAPSLTRRDLSFGYVQGAIWLRLELQSDAQDTRIWRLELNYASLDEVRLYDIGSDGVRESRSGDTVPYAERSIGHRYPVFEIVLQPGEQRTLYLRVDSRGSMTLSGALMSLRDFEQHSQNGYLVHAIYFGVLIALGLYNLLLFLALRERPFLNYVLFMFAFALSVLSLNGFGAQYLWSEAAPWSNRMLPVSLTSAALLSVVFARSFLDTRQWLPRWDKGLLLLCITIGAAVLATVLLPVQRALQLMSLTGLTATLTLLLTSFVCVGYRVPGARLFALAWLMLLTGAVLLALRNFALIPSNFLTLYAMQIGSGLEMILLSFALAARFNELKRQREAALQLNEQILAKRVTERTMALEQANQRLSELALQDPLTGLANRTALQQHLDQALARSLRRNELLAVMLIDLDGFKPVNDQHGHGFGDQVLAEIARRLHQYIRDADLPARLGGDEFVVICENVQSAEDAQDLAKRLLEGLDTPMYLEDRAVRVGASIGIALSRGTDDATTLIRQADAAMYRAKAEGRNRVQLAPQPL</sequence>
<protein>
    <submittedName>
        <fullName evidence="4">Diguanylate cyclase</fullName>
    </submittedName>
</protein>
<dbReference type="InterPro" id="IPR029787">
    <property type="entry name" value="Nucleotide_cyclase"/>
</dbReference>
<feature type="transmembrane region" description="Helical" evidence="1">
    <location>
        <begin position="316"/>
        <end position="338"/>
    </location>
</feature>
<evidence type="ECO:0000313" key="4">
    <source>
        <dbReference type="EMBL" id="EZH78108.1"/>
    </source>
</evidence>
<dbReference type="InterPro" id="IPR043128">
    <property type="entry name" value="Rev_trsase/Diguanyl_cyclase"/>
</dbReference>
<reference evidence="5" key="1">
    <citation type="journal article" date="2014" name="Genome Announc.">
        <title>Draft Genome Sequence of the algae degrading bacterium Pseudomonas mendocina AD6.</title>
        <authorList>
            <person name="Barney B.M."/>
            <person name="Lenneman E.M."/>
        </authorList>
    </citation>
    <scope>NUCLEOTIDE SEQUENCE [LARGE SCALE GENOMIC DNA]</scope>
    <source>
        <strain evidence="5">AD6</strain>
    </source>
</reference>
<dbReference type="InterPro" id="IPR052163">
    <property type="entry name" value="DGC-Regulatory_Protein"/>
</dbReference>
<dbReference type="PANTHER" id="PTHR46663">
    <property type="entry name" value="DIGUANYLATE CYCLASE DGCT-RELATED"/>
    <property type="match status" value="1"/>
</dbReference>
<feature type="domain" description="GGDEF" evidence="3">
    <location>
        <begin position="467"/>
        <end position="599"/>
    </location>
</feature>
<name>A0ABP3BRW8_9GAMM</name>
<dbReference type="NCBIfam" id="TIGR00254">
    <property type="entry name" value="GGDEF"/>
    <property type="match status" value="1"/>
</dbReference>
<comment type="caution">
    <text evidence="4">The sequence shown here is derived from an EMBL/GenBank/DDBJ whole genome shotgun (WGS) entry which is preliminary data.</text>
</comment>
<dbReference type="InterPro" id="IPR011622">
    <property type="entry name" value="7TMR_DISM_rcpt_extracell_dom2"/>
</dbReference>
<dbReference type="CDD" id="cd01949">
    <property type="entry name" value="GGDEF"/>
    <property type="match status" value="1"/>
</dbReference>
<feature type="transmembrane region" description="Helical" evidence="1">
    <location>
        <begin position="372"/>
        <end position="394"/>
    </location>
</feature>
<dbReference type="EMBL" id="JFJN01000073">
    <property type="protein sequence ID" value="EZH78108.1"/>
    <property type="molecule type" value="Genomic_DNA"/>
</dbReference>
<feature type="transmembrane region" description="Helical" evidence="1">
    <location>
        <begin position="259"/>
        <end position="278"/>
    </location>
</feature>
<evidence type="ECO:0000313" key="5">
    <source>
        <dbReference type="Proteomes" id="UP000023842"/>
    </source>
</evidence>
<feature type="transmembrane region" description="Helical" evidence="1">
    <location>
        <begin position="222"/>
        <end position="247"/>
    </location>
</feature>
<keyword evidence="5" id="KW-1185">Reference proteome</keyword>
<dbReference type="Proteomes" id="UP000023842">
    <property type="component" value="Unassembled WGS sequence"/>
</dbReference>
<evidence type="ECO:0000259" key="3">
    <source>
        <dbReference type="PROSITE" id="PS50887"/>
    </source>
</evidence>
<dbReference type="PANTHER" id="PTHR46663:SF2">
    <property type="entry name" value="GGDEF DOMAIN-CONTAINING PROTEIN"/>
    <property type="match status" value="1"/>
</dbReference>
<proteinExistence type="predicted"/>
<keyword evidence="1" id="KW-0812">Transmembrane</keyword>
<feature type="transmembrane region" description="Helical" evidence="1">
    <location>
        <begin position="345"/>
        <end position="366"/>
    </location>
</feature>
<feature type="transmembrane region" description="Helical" evidence="1">
    <location>
        <begin position="290"/>
        <end position="310"/>
    </location>
</feature>
<dbReference type="InterPro" id="IPR000160">
    <property type="entry name" value="GGDEF_dom"/>
</dbReference>
<feature type="chain" id="PRO_5046846893" evidence="2">
    <location>
        <begin position="34"/>
        <end position="601"/>
    </location>
</feature>
<dbReference type="RefSeq" id="WP_037003829.1">
    <property type="nucleotide sequence ID" value="NZ_JFJN01000073.1"/>
</dbReference>
<keyword evidence="2" id="KW-0732">Signal</keyword>
<organism evidence="4 5">
    <name type="scientific">Ectopseudomonas composti</name>
    <dbReference type="NCBI Taxonomy" id="658457"/>
    <lineage>
        <taxon>Bacteria</taxon>
        <taxon>Pseudomonadati</taxon>
        <taxon>Pseudomonadota</taxon>
        <taxon>Gammaproteobacteria</taxon>
        <taxon>Pseudomonadales</taxon>
        <taxon>Pseudomonadaceae</taxon>
        <taxon>Ectopseudomonas</taxon>
    </lineage>
</organism>
<evidence type="ECO:0000256" key="2">
    <source>
        <dbReference type="SAM" id="SignalP"/>
    </source>
</evidence>
<accession>A0ABP3BRW8</accession>